<dbReference type="InterPro" id="IPR046825">
    <property type="entry name" value="PDH_C"/>
</dbReference>
<dbReference type="Pfam" id="PF02153">
    <property type="entry name" value="PDH_N"/>
    <property type="match status" value="1"/>
</dbReference>
<evidence type="ECO:0000313" key="4">
    <source>
        <dbReference type="Proteomes" id="UP001348817"/>
    </source>
</evidence>
<dbReference type="Proteomes" id="UP001348817">
    <property type="component" value="Chromosome"/>
</dbReference>
<dbReference type="InterPro" id="IPR036291">
    <property type="entry name" value="NAD(P)-bd_dom_sf"/>
</dbReference>
<dbReference type="InterPro" id="IPR008927">
    <property type="entry name" value="6-PGluconate_DH-like_C_sf"/>
</dbReference>
<sequence>MNVCVVGLGLLGGSFALAMKEKFPETNIIGVDKNPENADKALKLGIADEIKEYDEGISTCDLAVLATPVNVMHRQLPEALDLLDEKAILIDFGSTKEALCEIAENHPKRGRYVALHPIAGTENSGPEAAFAHLLHNKMMIFCEVNRSDKDAVDLNKRIFKSMNMHLSYMGAAEHDLHIAYVSHLSHISSFALGLTVLEKEKNEKNIFNMAGSGFSSTVRLAKSSPEMWAPIFKQNGENISEALDAYIQKLVEFKEIIDNRNDGESLKEMRKANEIRRVLAGIQKKKVS</sequence>
<dbReference type="Gene3D" id="1.10.3660.10">
    <property type="entry name" value="6-phosphogluconate dehydrogenase C-terminal like domain"/>
    <property type="match status" value="1"/>
</dbReference>
<dbReference type="InterPro" id="IPR050812">
    <property type="entry name" value="Preph/Arog_dehydrog"/>
</dbReference>
<accession>A0AAU9CAG2</accession>
<dbReference type="GO" id="GO:0008977">
    <property type="term" value="F:prephenate dehydrogenase (NAD+) activity"/>
    <property type="evidence" value="ECO:0007669"/>
    <property type="project" value="InterPro"/>
</dbReference>
<keyword evidence="1" id="KW-0560">Oxidoreductase</keyword>
<dbReference type="KEGG" id="fax:FUAX_14910"/>
<dbReference type="AlphaFoldDB" id="A0AAU9CAG2"/>
<protein>
    <submittedName>
        <fullName evidence="3">Prephenate dehydrogenase</fullName>
    </submittedName>
</protein>
<evidence type="ECO:0000313" key="3">
    <source>
        <dbReference type="EMBL" id="BDD09059.1"/>
    </source>
</evidence>
<dbReference type="SUPFAM" id="SSF51735">
    <property type="entry name" value="NAD(P)-binding Rossmann-fold domains"/>
    <property type="match status" value="1"/>
</dbReference>
<dbReference type="PROSITE" id="PS51176">
    <property type="entry name" value="PDH_ADH"/>
    <property type="match status" value="1"/>
</dbReference>
<feature type="domain" description="Prephenate/arogenate dehydrogenase" evidence="2">
    <location>
        <begin position="1"/>
        <end position="287"/>
    </location>
</feature>
<evidence type="ECO:0000259" key="2">
    <source>
        <dbReference type="PROSITE" id="PS51176"/>
    </source>
</evidence>
<dbReference type="InterPro" id="IPR046826">
    <property type="entry name" value="PDH_N"/>
</dbReference>
<dbReference type="PANTHER" id="PTHR21363:SF0">
    <property type="entry name" value="PREPHENATE DEHYDROGENASE [NADP(+)]"/>
    <property type="match status" value="1"/>
</dbReference>
<dbReference type="FunFam" id="3.40.50.720:FF:000208">
    <property type="entry name" value="Prephenate dehydrogenase"/>
    <property type="match status" value="1"/>
</dbReference>
<keyword evidence="4" id="KW-1185">Reference proteome</keyword>
<dbReference type="Pfam" id="PF20463">
    <property type="entry name" value="PDH_C"/>
    <property type="match status" value="1"/>
</dbReference>
<evidence type="ECO:0000256" key="1">
    <source>
        <dbReference type="ARBA" id="ARBA00023002"/>
    </source>
</evidence>
<dbReference type="RefSeq" id="WP_338394279.1">
    <property type="nucleotide sequence ID" value="NZ_AP025314.1"/>
</dbReference>
<dbReference type="EMBL" id="AP025314">
    <property type="protein sequence ID" value="BDD09059.1"/>
    <property type="molecule type" value="Genomic_DNA"/>
</dbReference>
<dbReference type="Gene3D" id="3.40.50.720">
    <property type="entry name" value="NAD(P)-binding Rossmann-like Domain"/>
    <property type="match status" value="1"/>
</dbReference>
<gene>
    <name evidence="3" type="primary">tyrA</name>
    <name evidence="3" type="ORF">FUAX_14910</name>
</gene>
<dbReference type="SUPFAM" id="SSF48179">
    <property type="entry name" value="6-phosphogluconate dehydrogenase C-terminal domain-like"/>
    <property type="match status" value="1"/>
</dbReference>
<name>A0AAU9CAG2_9BACT</name>
<reference evidence="3 4" key="1">
    <citation type="submission" date="2021-12" db="EMBL/GenBank/DDBJ databases">
        <title>Genome sequencing of bacteria with rrn-lacking chromosome and rrn-plasmid.</title>
        <authorList>
            <person name="Anda M."/>
            <person name="Iwasaki W."/>
        </authorList>
    </citation>
    <scope>NUCLEOTIDE SEQUENCE [LARGE SCALE GENOMIC DNA]</scope>
    <source>
        <strain evidence="3 4">DSM 100852</strain>
    </source>
</reference>
<dbReference type="GO" id="GO:0070403">
    <property type="term" value="F:NAD+ binding"/>
    <property type="evidence" value="ECO:0007669"/>
    <property type="project" value="InterPro"/>
</dbReference>
<dbReference type="GO" id="GO:0006571">
    <property type="term" value="P:tyrosine biosynthetic process"/>
    <property type="evidence" value="ECO:0007669"/>
    <property type="project" value="InterPro"/>
</dbReference>
<proteinExistence type="predicted"/>
<organism evidence="3 4">
    <name type="scientific">Fulvitalea axinellae</name>
    <dbReference type="NCBI Taxonomy" id="1182444"/>
    <lineage>
        <taxon>Bacteria</taxon>
        <taxon>Pseudomonadati</taxon>
        <taxon>Bacteroidota</taxon>
        <taxon>Cytophagia</taxon>
        <taxon>Cytophagales</taxon>
        <taxon>Persicobacteraceae</taxon>
        <taxon>Fulvitalea</taxon>
    </lineage>
</organism>
<dbReference type="InterPro" id="IPR003099">
    <property type="entry name" value="Prephen_DH"/>
</dbReference>
<dbReference type="PANTHER" id="PTHR21363">
    <property type="entry name" value="PREPHENATE DEHYDROGENASE"/>
    <property type="match status" value="1"/>
</dbReference>
<dbReference type="NCBIfam" id="NF006307">
    <property type="entry name" value="PRK08507.1"/>
    <property type="match status" value="1"/>
</dbReference>
<dbReference type="GO" id="GO:0004665">
    <property type="term" value="F:prephenate dehydrogenase (NADP+) activity"/>
    <property type="evidence" value="ECO:0007669"/>
    <property type="project" value="InterPro"/>
</dbReference>